<keyword evidence="6" id="KW-0963">Cytoplasm</keyword>
<comment type="similarity">
    <text evidence="4">Belongs to the CEP19 family.</text>
</comment>
<evidence type="ECO:0000256" key="1">
    <source>
        <dbReference type="ARBA" id="ARBA00004114"/>
    </source>
</evidence>
<feature type="compositionally biased region" description="Basic and acidic residues" evidence="11">
    <location>
        <begin position="94"/>
        <end position="105"/>
    </location>
</feature>
<evidence type="ECO:0000256" key="3">
    <source>
        <dbReference type="ARBA" id="ARBA00004186"/>
    </source>
</evidence>
<comment type="subcellular location">
    <subcellularLocation>
        <location evidence="2">Cytoplasm</location>
        <location evidence="2">Cytoskeleton</location>
        <location evidence="2">Cilium basal body</location>
    </subcellularLocation>
    <subcellularLocation>
        <location evidence="1">Cytoplasm</location>
        <location evidence="1">Cytoskeleton</location>
        <location evidence="1">Microtubule organizing center</location>
        <location evidence="1">Centrosome</location>
        <location evidence="1">Centriole</location>
    </subcellularLocation>
    <subcellularLocation>
        <location evidence="3">Cytoplasm</location>
        <location evidence="3">Cytoskeleton</location>
        <location evidence="3">Spindle</location>
    </subcellularLocation>
</comment>
<dbReference type="GO" id="GO:0000922">
    <property type="term" value="C:spindle pole"/>
    <property type="evidence" value="ECO:0000318"/>
    <property type="project" value="GO_Central"/>
</dbReference>
<evidence type="ECO:0000256" key="9">
    <source>
        <dbReference type="ARBA" id="ARBA00023212"/>
    </source>
</evidence>
<evidence type="ECO:0000256" key="7">
    <source>
        <dbReference type="ARBA" id="ARBA00022794"/>
    </source>
</evidence>
<evidence type="ECO:0000256" key="11">
    <source>
        <dbReference type="SAM" id="MobiDB-lite"/>
    </source>
</evidence>
<gene>
    <name evidence="12" type="ORF">GSPATT00028322001</name>
</gene>
<dbReference type="Proteomes" id="UP000000600">
    <property type="component" value="Unassembled WGS sequence"/>
</dbReference>
<keyword evidence="13" id="KW-1185">Reference proteome</keyword>
<dbReference type="EMBL" id="CT867991">
    <property type="protein sequence ID" value="CAK57287.1"/>
    <property type="molecule type" value="Genomic_DNA"/>
</dbReference>
<dbReference type="PANTHER" id="PTHR31539:SF1">
    <property type="entry name" value="CENTROSOMAL PROTEIN OF 19 KDA"/>
    <property type="match status" value="1"/>
</dbReference>
<evidence type="ECO:0000256" key="10">
    <source>
        <dbReference type="ARBA" id="ARBA00023273"/>
    </source>
</evidence>
<keyword evidence="7" id="KW-0970">Cilium biogenesis/degradation</keyword>
<evidence type="ECO:0000256" key="8">
    <source>
        <dbReference type="ARBA" id="ARBA00023069"/>
    </source>
</evidence>
<dbReference type="GO" id="GO:0036064">
    <property type="term" value="C:ciliary basal body"/>
    <property type="evidence" value="ECO:0000318"/>
    <property type="project" value="GO_Central"/>
</dbReference>
<dbReference type="KEGG" id="ptm:GSPATT00028322001"/>
<dbReference type="Pfam" id="PF14933">
    <property type="entry name" value="CEP19"/>
    <property type="match status" value="1"/>
</dbReference>
<feature type="region of interest" description="Disordered" evidence="11">
    <location>
        <begin position="160"/>
        <end position="190"/>
    </location>
</feature>
<protein>
    <recommendedName>
        <fullName evidence="5">Centrosomal protein of 19 kDa</fullName>
    </recommendedName>
</protein>
<dbReference type="GO" id="GO:0005814">
    <property type="term" value="C:centriole"/>
    <property type="evidence" value="ECO:0000318"/>
    <property type="project" value="GO_Central"/>
</dbReference>
<sequence length="246" mass="28884">MQVFNTKDYMPQRVGLQFNPPTIVIEYWIPSQRKTYRHKIKLMRLTSKSNTADFVEYIKKRHNLYVSNSKLLDEQLESKIYLNNLALITRLKDKLSDQSQKKTTDSKQQSEIGRKYASSKTPNINPFTKTQQVQPNQSSSTSKLRENQFESIKAHVFEEININSDEDDKNQQDDDSGNYQDDFESQPESDIENLNLNKLNVEEVQKVKEKMDVKYVKNLLKPGDPGFVYDKQIEYKPKKNSDWDDD</sequence>
<evidence type="ECO:0000256" key="5">
    <source>
        <dbReference type="ARBA" id="ARBA00022015"/>
    </source>
</evidence>
<dbReference type="OMA" id="MQVFNTK"/>
<organism evidence="12 13">
    <name type="scientific">Paramecium tetraurelia</name>
    <dbReference type="NCBI Taxonomy" id="5888"/>
    <lineage>
        <taxon>Eukaryota</taxon>
        <taxon>Sar</taxon>
        <taxon>Alveolata</taxon>
        <taxon>Ciliophora</taxon>
        <taxon>Intramacronucleata</taxon>
        <taxon>Oligohymenophorea</taxon>
        <taxon>Peniculida</taxon>
        <taxon>Parameciidae</taxon>
        <taxon>Paramecium</taxon>
    </lineage>
</organism>
<evidence type="ECO:0000256" key="6">
    <source>
        <dbReference type="ARBA" id="ARBA00022490"/>
    </source>
</evidence>
<proteinExistence type="inferred from homology"/>
<dbReference type="InParanoid" id="A0BFH0"/>
<accession>A0BFH0</accession>
<evidence type="ECO:0000313" key="13">
    <source>
        <dbReference type="Proteomes" id="UP000000600"/>
    </source>
</evidence>
<dbReference type="GeneID" id="5010469"/>
<keyword evidence="8" id="KW-0969">Cilium</keyword>
<dbReference type="OrthoDB" id="300720at2759"/>
<dbReference type="PANTHER" id="PTHR31539">
    <property type="entry name" value="CENTROSOMAL PROTEIN OF 19K CEP19"/>
    <property type="match status" value="1"/>
</dbReference>
<dbReference type="AlphaFoldDB" id="A0BFH0"/>
<keyword evidence="10" id="KW-0966">Cell projection</keyword>
<feature type="compositionally biased region" description="Acidic residues" evidence="11">
    <location>
        <begin position="164"/>
        <end position="190"/>
    </location>
</feature>
<dbReference type="InterPro" id="IPR029412">
    <property type="entry name" value="CEP19"/>
</dbReference>
<dbReference type="RefSeq" id="XP_001424685.1">
    <property type="nucleotide sequence ID" value="XM_001424648.1"/>
</dbReference>
<feature type="compositionally biased region" description="Polar residues" evidence="11">
    <location>
        <begin position="118"/>
        <end position="142"/>
    </location>
</feature>
<name>A0BFH0_PARTE</name>
<dbReference type="HOGENOM" id="CLU_1130882_0_0_1"/>
<keyword evidence="9" id="KW-0206">Cytoskeleton</keyword>
<dbReference type="GO" id="GO:0034454">
    <property type="term" value="P:microtubule anchoring at centrosome"/>
    <property type="evidence" value="ECO:0000318"/>
    <property type="project" value="GO_Central"/>
</dbReference>
<evidence type="ECO:0000256" key="2">
    <source>
        <dbReference type="ARBA" id="ARBA00004120"/>
    </source>
</evidence>
<evidence type="ECO:0000313" key="12">
    <source>
        <dbReference type="EMBL" id="CAK57287.1"/>
    </source>
</evidence>
<dbReference type="STRING" id="5888.A0BFH0"/>
<evidence type="ECO:0000256" key="4">
    <source>
        <dbReference type="ARBA" id="ARBA00009371"/>
    </source>
</evidence>
<dbReference type="GO" id="GO:0097712">
    <property type="term" value="P:vesicle targeting, trans-Golgi to periciliary membrane compartment"/>
    <property type="evidence" value="ECO:0000318"/>
    <property type="project" value="GO_Central"/>
</dbReference>
<reference evidence="12 13" key="1">
    <citation type="journal article" date="2006" name="Nature">
        <title>Global trends of whole-genome duplications revealed by the ciliate Paramecium tetraurelia.</title>
        <authorList>
            <consortium name="Genoscope"/>
            <person name="Aury J.-M."/>
            <person name="Jaillon O."/>
            <person name="Duret L."/>
            <person name="Noel B."/>
            <person name="Jubin C."/>
            <person name="Porcel B.M."/>
            <person name="Segurens B."/>
            <person name="Daubin V."/>
            <person name="Anthouard V."/>
            <person name="Aiach N."/>
            <person name="Arnaiz O."/>
            <person name="Billaut A."/>
            <person name="Beisson J."/>
            <person name="Blanc I."/>
            <person name="Bouhouche K."/>
            <person name="Camara F."/>
            <person name="Duharcourt S."/>
            <person name="Guigo R."/>
            <person name="Gogendeau D."/>
            <person name="Katinka M."/>
            <person name="Keller A.-M."/>
            <person name="Kissmehl R."/>
            <person name="Klotz C."/>
            <person name="Koll F."/>
            <person name="Le Moue A."/>
            <person name="Lepere C."/>
            <person name="Malinsky S."/>
            <person name="Nowacki M."/>
            <person name="Nowak J.K."/>
            <person name="Plattner H."/>
            <person name="Poulain J."/>
            <person name="Ruiz F."/>
            <person name="Serrano V."/>
            <person name="Zagulski M."/>
            <person name="Dessen P."/>
            <person name="Betermier M."/>
            <person name="Weissenbach J."/>
            <person name="Scarpelli C."/>
            <person name="Schachter V."/>
            <person name="Sperling L."/>
            <person name="Meyer E."/>
            <person name="Cohen J."/>
            <person name="Wincker P."/>
        </authorList>
    </citation>
    <scope>NUCLEOTIDE SEQUENCE [LARGE SCALE GENOMIC DNA]</scope>
    <source>
        <strain evidence="12 13">Stock d4-2</strain>
    </source>
</reference>
<feature type="region of interest" description="Disordered" evidence="11">
    <location>
        <begin position="94"/>
        <end position="146"/>
    </location>
</feature>